<dbReference type="NCBIfam" id="TIGR00217">
    <property type="entry name" value="malQ"/>
    <property type="match status" value="1"/>
</dbReference>
<evidence type="ECO:0000256" key="1">
    <source>
        <dbReference type="ARBA" id="ARBA00000439"/>
    </source>
</evidence>
<evidence type="ECO:0000256" key="7">
    <source>
        <dbReference type="ARBA" id="ARBA00023277"/>
    </source>
</evidence>
<dbReference type="STRING" id="766136.BHF68_09015"/>
<evidence type="ECO:0000313" key="12">
    <source>
        <dbReference type="EMBL" id="OEF96291.1"/>
    </source>
</evidence>
<dbReference type="GO" id="GO:0005975">
    <property type="term" value="P:carbohydrate metabolic process"/>
    <property type="evidence" value="ECO:0007669"/>
    <property type="project" value="InterPro"/>
</dbReference>
<dbReference type="RefSeq" id="WP_069643797.1">
    <property type="nucleotide sequence ID" value="NZ_MIJE01000032.1"/>
</dbReference>
<feature type="domain" description="Glycosyl hydrolase family 13 catalytic" evidence="11">
    <location>
        <begin position="141"/>
        <end position="526"/>
    </location>
</feature>
<dbReference type="EC" id="2.4.1.25" evidence="3 10"/>
<evidence type="ECO:0000256" key="4">
    <source>
        <dbReference type="ARBA" id="ARBA00020295"/>
    </source>
</evidence>
<dbReference type="InterPro" id="IPR014756">
    <property type="entry name" value="Ig_E-set"/>
</dbReference>
<dbReference type="GO" id="GO:0004134">
    <property type="term" value="F:4-alpha-glucanotransferase activity"/>
    <property type="evidence" value="ECO:0007669"/>
    <property type="project" value="UniProtKB-EC"/>
</dbReference>
<evidence type="ECO:0000256" key="5">
    <source>
        <dbReference type="ARBA" id="ARBA00022676"/>
    </source>
</evidence>
<dbReference type="Proteomes" id="UP000094296">
    <property type="component" value="Unassembled WGS sequence"/>
</dbReference>
<keyword evidence="7 10" id="KW-0119">Carbohydrate metabolism</keyword>
<dbReference type="EMBL" id="MIJE01000032">
    <property type="protein sequence ID" value="OEF96291.1"/>
    <property type="molecule type" value="Genomic_DNA"/>
</dbReference>
<dbReference type="Pfam" id="PF02446">
    <property type="entry name" value="Glyco_hydro_77"/>
    <property type="match status" value="1"/>
</dbReference>
<dbReference type="SUPFAM" id="SSF51011">
    <property type="entry name" value="Glycosyl hydrolase domain"/>
    <property type="match status" value="1"/>
</dbReference>
<protein>
    <recommendedName>
        <fullName evidence="4 10">4-alpha-glucanotransferase</fullName>
        <ecNumber evidence="3 10">2.4.1.25</ecNumber>
    </recommendedName>
    <alternativeName>
        <fullName evidence="8 10">Amylomaltase</fullName>
    </alternativeName>
    <alternativeName>
        <fullName evidence="9 10">Disproportionating enzyme</fullName>
    </alternativeName>
</protein>
<evidence type="ECO:0000256" key="8">
    <source>
        <dbReference type="ARBA" id="ARBA00031423"/>
    </source>
</evidence>
<sequence length="1128" mass="130410">MTTAIMHNSYDENDRMPFGAVPCCQHVRLRIKIATNIQVSAVLISLHIEGLGDNQYELTCIDEEDNLSIYEINIKAPDKATLMWYYFIIKELQQTYYYGKHSSGRTGVGEIYSHIPPTYQITVFEPVAKSPNWYKDAIIYQIFVDRFYNGNEDKTIDNPKKESLIHAHWDNTPYYIRDCDSNRVVRWDIFGGNLLGVIKKLAYLRELGVSIIYLNPIFEAPSNHKYDTGDYHKVDSSFGTNELFKELCIKANSLGIEIILDGVFSHTGSDSIYFNKEGNYPSVGAYQSKDSPYYSWYRFREYPDDYECWWGVDVMPNVNELDPSYQEFIITGNNSVLNTWMNLGAKGWRLDVADELPDEFIKRFWKTMKNIDSDSVLIGEVWEDASNKISYGQRREYLLGSELDSVMNYPFRDAVINFLQHRITAKDVYYSIMGIYENYPKEYFYSAMNLLGTHDSTRLLTALNETFKKVKLAILWQMTFPGVPSIYYGDEAGITGGKDPQNRKTYPWGNENKSLINWYKKLTALRNEYDVLKTGSFAPFYMQETVFGYQRQIANNKDEFNSCKCNNFALVILNASETEEKLITLNINNIIKDGSLVDALDDYREVIVKDGICNIQLKPLEGKVLLLDRWGRSGATERKSGVLLHPSSLPSNYGIGDFGTNAFCFIDFLSKSKQKLWQILPLNPVGYGESPYQCLSVYAGNPLLIDIDNLRELGLLTDADLYEVNNVELTNDSIDFELVKKVKYEILKKAFTNFQSQTFPVLAEEFEQFKQEHSKWLADYALFSALKQHFNNQSWVNWDAAIAARNEKSVSYYSELLSEQIQQEEFLQYLFFKQWHTLKDYANSKGVKIIGDMPIYVAHDSCEVWLNQDLFKLDNEGNVTQKAGVPPDYFSETGQLWGNPIYNWDIMKQDDYSWWVTRIRHMLAMVDYIRIDHFRAFADYWVVPAAEDVAVNGEWKDGPGLDFFNSIQKQIGNAPFIAEDLGELSERAKVLKKETGFPGMLVMQFEIDANLATNFQIPLYMKNTVVYTGTHDNDTLLGWYKCNADTPIEDNEQWSDYICWSFIEQVYKSDADIALVPMQDLLCLGANARMNTPGTVDNNWKWRMTVEQLEDIDYKKLKELTKIYYRGE</sequence>
<dbReference type="SMART" id="SM00642">
    <property type="entry name" value="Aamy"/>
    <property type="match status" value="1"/>
</dbReference>
<evidence type="ECO:0000256" key="10">
    <source>
        <dbReference type="RuleBase" id="RU361207"/>
    </source>
</evidence>
<dbReference type="CDD" id="cd11338">
    <property type="entry name" value="AmyAc_CMD"/>
    <property type="match status" value="1"/>
</dbReference>
<name>A0A1E5G0D3_9FIRM</name>
<evidence type="ECO:0000256" key="2">
    <source>
        <dbReference type="ARBA" id="ARBA00005684"/>
    </source>
</evidence>
<dbReference type="InterPro" id="IPR017853">
    <property type="entry name" value="GH"/>
</dbReference>
<accession>A0A1E5G0D3</accession>
<comment type="similarity">
    <text evidence="2 10">Belongs to the disproportionating enzyme family.</text>
</comment>
<dbReference type="Pfam" id="PF00128">
    <property type="entry name" value="Alpha-amylase"/>
    <property type="match status" value="1"/>
</dbReference>
<gene>
    <name evidence="12" type="ORF">BHF68_09015</name>
</gene>
<evidence type="ECO:0000259" key="11">
    <source>
        <dbReference type="SMART" id="SM00642"/>
    </source>
</evidence>
<dbReference type="OrthoDB" id="9805159at2"/>
<dbReference type="Gene3D" id="3.90.400.10">
    <property type="entry name" value="Oligo-1,6-glucosidase, Domain 2"/>
    <property type="match status" value="1"/>
</dbReference>
<evidence type="ECO:0000313" key="13">
    <source>
        <dbReference type="Proteomes" id="UP000094296"/>
    </source>
</evidence>
<dbReference type="InterPro" id="IPR006047">
    <property type="entry name" value="GH13_cat_dom"/>
</dbReference>
<evidence type="ECO:0000256" key="3">
    <source>
        <dbReference type="ARBA" id="ARBA00012560"/>
    </source>
</evidence>
<dbReference type="InterPro" id="IPR013783">
    <property type="entry name" value="Ig-like_fold"/>
</dbReference>
<dbReference type="GO" id="GO:0004553">
    <property type="term" value="F:hydrolase activity, hydrolyzing O-glycosyl compounds"/>
    <property type="evidence" value="ECO:0007669"/>
    <property type="project" value="InterPro"/>
</dbReference>
<dbReference type="Gene3D" id="2.60.40.1180">
    <property type="entry name" value="Golgi alpha-mannosidase II"/>
    <property type="match status" value="1"/>
</dbReference>
<reference evidence="12 13" key="1">
    <citation type="submission" date="2016-09" db="EMBL/GenBank/DDBJ databases">
        <title>Draft genome sequence for the type strain of Desulfuribacillus alkaliarsenatis AHT28, an obligately anaerobic, sulfidogenic bacterium isolated from Russian soda lake sediments.</title>
        <authorList>
            <person name="Abin C.A."/>
            <person name="Hollibaugh J.T."/>
        </authorList>
    </citation>
    <scope>NUCLEOTIDE SEQUENCE [LARGE SCALE GENOMIC DNA]</scope>
    <source>
        <strain evidence="12 13">AHT28</strain>
    </source>
</reference>
<dbReference type="SUPFAM" id="SSF51445">
    <property type="entry name" value="(Trans)glycosidases"/>
    <property type="match status" value="2"/>
</dbReference>
<comment type="catalytic activity">
    <reaction evidence="1 10">
        <text>Transfers a segment of a (1-&gt;4)-alpha-D-glucan to a new position in an acceptor, which may be glucose or a (1-&gt;4)-alpha-D-glucan.</text>
        <dbReference type="EC" id="2.4.1.25"/>
    </reaction>
</comment>
<evidence type="ECO:0000256" key="6">
    <source>
        <dbReference type="ARBA" id="ARBA00022679"/>
    </source>
</evidence>
<evidence type="ECO:0000256" key="9">
    <source>
        <dbReference type="ARBA" id="ARBA00031501"/>
    </source>
</evidence>
<dbReference type="NCBIfam" id="NF011080">
    <property type="entry name" value="PRK14508.1-3"/>
    <property type="match status" value="1"/>
</dbReference>
<dbReference type="PANTHER" id="PTHR32438:SF5">
    <property type="entry name" value="4-ALPHA-GLUCANOTRANSFERASE DPE1, CHLOROPLASTIC_AMYLOPLASTIC"/>
    <property type="match status" value="1"/>
</dbReference>
<proteinExistence type="inferred from homology"/>
<dbReference type="InterPro" id="IPR004185">
    <property type="entry name" value="Glyco_hydro_13_lg-like_dom"/>
</dbReference>
<dbReference type="InterPro" id="IPR045857">
    <property type="entry name" value="O16G_dom_2"/>
</dbReference>
<dbReference type="Gene3D" id="2.60.40.10">
    <property type="entry name" value="Immunoglobulins"/>
    <property type="match status" value="1"/>
</dbReference>
<dbReference type="InterPro" id="IPR003385">
    <property type="entry name" value="Glyco_hydro_77"/>
</dbReference>
<dbReference type="PANTHER" id="PTHR32438">
    <property type="entry name" value="4-ALPHA-GLUCANOTRANSFERASE DPE1, CHLOROPLASTIC/AMYLOPLASTIC"/>
    <property type="match status" value="1"/>
</dbReference>
<dbReference type="CDD" id="cd02857">
    <property type="entry name" value="E_set_CDase_PDE_N"/>
    <property type="match status" value="1"/>
</dbReference>
<dbReference type="Gene3D" id="3.20.20.80">
    <property type="entry name" value="Glycosidases"/>
    <property type="match status" value="2"/>
</dbReference>
<keyword evidence="5 10" id="KW-0328">Glycosyltransferase</keyword>
<organism evidence="12 13">
    <name type="scientific">Desulfuribacillus alkaliarsenatis</name>
    <dbReference type="NCBI Taxonomy" id="766136"/>
    <lineage>
        <taxon>Bacteria</taxon>
        <taxon>Bacillati</taxon>
        <taxon>Bacillota</taxon>
        <taxon>Desulfuribacillia</taxon>
        <taxon>Desulfuribacillales</taxon>
        <taxon>Desulfuribacillaceae</taxon>
        <taxon>Desulfuribacillus</taxon>
    </lineage>
</organism>
<dbReference type="AlphaFoldDB" id="A0A1E5G0D3"/>
<comment type="caution">
    <text evidence="12">The sequence shown here is derived from an EMBL/GenBank/DDBJ whole genome shotgun (WGS) entry which is preliminary data.</text>
</comment>
<keyword evidence="6 10" id="KW-0808">Transferase</keyword>
<dbReference type="InterPro" id="IPR013780">
    <property type="entry name" value="Glyco_hydro_b"/>
</dbReference>
<keyword evidence="13" id="KW-1185">Reference proteome</keyword>
<dbReference type="SUPFAM" id="SSF81296">
    <property type="entry name" value="E set domains"/>
    <property type="match status" value="1"/>
</dbReference>